<evidence type="ECO:0000313" key="11">
    <source>
        <dbReference type="EMBL" id="ODV75612.1"/>
    </source>
</evidence>
<feature type="region of interest" description="Disordered" evidence="7">
    <location>
        <begin position="307"/>
        <end position="342"/>
    </location>
</feature>
<dbReference type="STRING" id="983966.A0A1E4S889"/>
<keyword evidence="3 9" id="KW-0732">Signal</keyword>
<dbReference type="SMART" id="SM00321">
    <property type="entry name" value="WSC"/>
    <property type="match status" value="1"/>
</dbReference>
<name>A0A1E4S889_CYBJN</name>
<feature type="compositionally biased region" description="Polar residues" evidence="7">
    <location>
        <begin position="310"/>
        <end position="321"/>
    </location>
</feature>
<keyword evidence="6" id="KW-0325">Glycoprotein</keyword>
<dbReference type="AlphaFoldDB" id="A0A1E4S889"/>
<evidence type="ECO:0000256" key="7">
    <source>
        <dbReference type="SAM" id="MobiDB-lite"/>
    </source>
</evidence>
<comment type="subcellular location">
    <subcellularLocation>
        <location evidence="1">Membrane</location>
        <topology evidence="1">Single-pass membrane protein</topology>
    </subcellularLocation>
</comment>
<feature type="signal peptide" evidence="9">
    <location>
        <begin position="1"/>
        <end position="25"/>
    </location>
</feature>
<feature type="transmembrane region" description="Helical" evidence="8">
    <location>
        <begin position="354"/>
        <end position="377"/>
    </location>
</feature>
<feature type="domain" description="WSC" evidence="10">
    <location>
        <begin position="19"/>
        <end position="110"/>
    </location>
</feature>
<dbReference type="InterPro" id="IPR002889">
    <property type="entry name" value="WSC_carb-bd"/>
</dbReference>
<keyword evidence="5 8" id="KW-0472">Membrane</keyword>
<proteinExistence type="predicted"/>
<feature type="compositionally biased region" description="Acidic residues" evidence="7">
    <location>
        <begin position="384"/>
        <end position="395"/>
    </location>
</feature>
<evidence type="ECO:0000256" key="3">
    <source>
        <dbReference type="ARBA" id="ARBA00022729"/>
    </source>
</evidence>
<accession>A0A1E4S889</accession>
<evidence type="ECO:0000256" key="2">
    <source>
        <dbReference type="ARBA" id="ARBA00022692"/>
    </source>
</evidence>
<dbReference type="Proteomes" id="UP000094389">
    <property type="component" value="Unassembled WGS sequence"/>
</dbReference>
<evidence type="ECO:0000256" key="9">
    <source>
        <dbReference type="SAM" id="SignalP"/>
    </source>
</evidence>
<dbReference type="PANTHER" id="PTHR24269">
    <property type="entry name" value="KREMEN PROTEIN"/>
    <property type="match status" value="1"/>
</dbReference>
<dbReference type="OMA" id="SEQCAGN"/>
<feature type="region of interest" description="Disordered" evidence="7">
    <location>
        <begin position="384"/>
        <end position="419"/>
    </location>
</feature>
<keyword evidence="2 8" id="KW-0812">Transmembrane</keyword>
<dbReference type="InterPro" id="IPR051836">
    <property type="entry name" value="Kremen_rcpt"/>
</dbReference>
<dbReference type="PANTHER" id="PTHR24269:SF16">
    <property type="entry name" value="PROTEIN SLG1"/>
    <property type="match status" value="1"/>
</dbReference>
<evidence type="ECO:0000256" key="1">
    <source>
        <dbReference type="ARBA" id="ARBA00004167"/>
    </source>
</evidence>
<keyword evidence="12" id="KW-1185">Reference proteome</keyword>
<evidence type="ECO:0000259" key="10">
    <source>
        <dbReference type="PROSITE" id="PS51212"/>
    </source>
</evidence>
<evidence type="ECO:0000256" key="5">
    <source>
        <dbReference type="ARBA" id="ARBA00023136"/>
    </source>
</evidence>
<dbReference type="RefSeq" id="XP_020072651.1">
    <property type="nucleotide sequence ID" value="XM_020217741.1"/>
</dbReference>
<feature type="region of interest" description="Disordered" evidence="7">
    <location>
        <begin position="117"/>
        <end position="250"/>
    </location>
</feature>
<reference evidence="11 12" key="1">
    <citation type="journal article" date="2016" name="Proc. Natl. Acad. Sci. U.S.A.">
        <title>Comparative genomics of biotechnologically important yeasts.</title>
        <authorList>
            <person name="Riley R."/>
            <person name="Haridas S."/>
            <person name="Wolfe K.H."/>
            <person name="Lopes M.R."/>
            <person name="Hittinger C.T."/>
            <person name="Goeker M."/>
            <person name="Salamov A.A."/>
            <person name="Wisecaver J.H."/>
            <person name="Long T.M."/>
            <person name="Calvey C.H."/>
            <person name="Aerts A.L."/>
            <person name="Barry K.W."/>
            <person name="Choi C."/>
            <person name="Clum A."/>
            <person name="Coughlan A.Y."/>
            <person name="Deshpande S."/>
            <person name="Douglass A.P."/>
            <person name="Hanson S.J."/>
            <person name="Klenk H.-P."/>
            <person name="LaButti K.M."/>
            <person name="Lapidus A."/>
            <person name="Lindquist E.A."/>
            <person name="Lipzen A.M."/>
            <person name="Meier-Kolthoff J.P."/>
            <person name="Ohm R.A."/>
            <person name="Otillar R.P."/>
            <person name="Pangilinan J.L."/>
            <person name="Peng Y."/>
            <person name="Rokas A."/>
            <person name="Rosa C.A."/>
            <person name="Scheuner C."/>
            <person name="Sibirny A.A."/>
            <person name="Slot J.C."/>
            <person name="Stielow J.B."/>
            <person name="Sun H."/>
            <person name="Kurtzman C.P."/>
            <person name="Blackwell M."/>
            <person name="Grigoriev I.V."/>
            <person name="Jeffries T.W."/>
        </authorList>
    </citation>
    <scope>NUCLEOTIDE SEQUENCE [LARGE SCALE GENOMIC DNA]</scope>
    <source>
        <strain evidence="12">ATCC 18201 / CBS 1600 / BCRC 20928 / JCM 3617 / NBRC 0987 / NRRL Y-1542</strain>
    </source>
</reference>
<keyword evidence="4 8" id="KW-1133">Transmembrane helix</keyword>
<sequence length="488" mass="51256">MWDTSSNVIRSWILVFFTLSAQVYCLTSCSTQNSGLQSTLTSSLYMSNGLCRDTCNGGGYAYAIVNGESCYCSNEGPSSTVDLSLCDAECPGYPYEQCGGGSYYGYIQLRAVDSTTEDSTTQQTSQTTSSTTSATPSTTSTTSTTSATPTTSTTNTPTTPTINTSTTNTPTSTANTPTSTANTPTSTANTPTSTANTPTSTANTPTSTANTPTSTANTPTSTTNSPTTNSPTTTSSSRTQRTATAAVPTTTVVPVSWRTTTLSASETTLTQSGSQIVVTSYITSVATESATQVVTAHTTVVVSYTSTDSMASSTSNTGTDPSSSSASNVNVNASNNSQKNNNNNDSFFDSAGKVAGVFTVVGVVCVGIIASIVYCCFFKRSHDNDDDSDSDDDLESQMKGKNDAAITQHSVENESSDDTVVGHGMGPHGRQMSIVSTDFGTPIIDRRGDSTYVDQRLDVGHFNEEEEEIKSLNDNEDYSRKVWRVMNP</sequence>
<feature type="compositionally biased region" description="Low complexity" evidence="7">
    <location>
        <begin position="322"/>
        <end position="342"/>
    </location>
</feature>
<feature type="chain" id="PRO_5009162685" description="WSC domain-containing protein" evidence="9">
    <location>
        <begin position="26"/>
        <end position="488"/>
    </location>
</feature>
<feature type="compositionally biased region" description="Low complexity" evidence="7">
    <location>
        <begin position="119"/>
        <end position="250"/>
    </location>
</feature>
<gene>
    <name evidence="11" type="ORF">CYBJADRAFT_50748</name>
</gene>
<dbReference type="EMBL" id="KV453926">
    <property type="protein sequence ID" value="ODV75612.1"/>
    <property type="molecule type" value="Genomic_DNA"/>
</dbReference>
<evidence type="ECO:0000256" key="6">
    <source>
        <dbReference type="ARBA" id="ARBA00023180"/>
    </source>
</evidence>
<organism evidence="11 12">
    <name type="scientific">Cyberlindnera jadinii (strain ATCC 18201 / CBS 1600 / BCRC 20928 / JCM 3617 / NBRC 0987 / NRRL Y-1542)</name>
    <name type="common">Torula yeast</name>
    <name type="synonym">Candida utilis</name>
    <dbReference type="NCBI Taxonomy" id="983966"/>
    <lineage>
        <taxon>Eukaryota</taxon>
        <taxon>Fungi</taxon>
        <taxon>Dikarya</taxon>
        <taxon>Ascomycota</taxon>
        <taxon>Saccharomycotina</taxon>
        <taxon>Saccharomycetes</taxon>
        <taxon>Phaffomycetales</taxon>
        <taxon>Phaffomycetaceae</taxon>
        <taxon>Cyberlindnera</taxon>
    </lineage>
</organism>
<evidence type="ECO:0000313" key="12">
    <source>
        <dbReference type="Proteomes" id="UP000094389"/>
    </source>
</evidence>
<dbReference type="OrthoDB" id="2537459at2759"/>
<dbReference type="PROSITE" id="PS51212">
    <property type="entry name" value="WSC"/>
    <property type="match status" value="1"/>
</dbReference>
<evidence type="ECO:0000256" key="8">
    <source>
        <dbReference type="SAM" id="Phobius"/>
    </source>
</evidence>
<protein>
    <recommendedName>
        <fullName evidence="10">WSC domain-containing protein</fullName>
    </recommendedName>
</protein>
<dbReference type="GO" id="GO:0005886">
    <property type="term" value="C:plasma membrane"/>
    <property type="evidence" value="ECO:0007669"/>
    <property type="project" value="TreeGrafter"/>
</dbReference>
<dbReference type="GeneID" id="30992137"/>
<evidence type="ECO:0000256" key="4">
    <source>
        <dbReference type="ARBA" id="ARBA00022989"/>
    </source>
</evidence>
<dbReference type="Pfam" id="PF01822">
    <property type="entry name" value="WSC"/>
    <property type="match status" value="1"/>
</dbReference>